<keyword evidence="2" id="KW-1003">Cell membrane</keyword>
<dbReference type="PROSITE" id="PS51257">
    <property type="entry name" value="PROKAR_LIPOPROTEIN"/>
    <property type="match status" value="1"/>
</dbReference>
<dbReference type="PANTHER" id="PTHR42643:SF24">
    <property type="entry name" value="IONOTROPIC RECEPTOR 60A"/>
    <property type="match status" value="1"/>
</dbReference>
<keyword evidence="6" id="KW-0675">Receptor</keyword>
<accession>A0A226DLT3</accession>
<keyword evidence="9" id="KW-0732">Signal</keyword>
<organism evidence="10 11">
    <name type="scientific">Folsomia candida</name>
    <name type="common">Springtail</name>
    <dbReference type="NCBI Taxonomy" id="158441"/>
    <lineage>
        <taxon>Eukaryota</taxon>
        <taxon>Metazoa</taxon>
        <taxon>Ecdysozoa</taxon>
        <taxon>Arthropoda</taxon>
        <taxon>Hexapoda</taxon>
        <taxon>Collembola</taxon>
        <taxon>Entomobryomorpha</taxon>
        <taxon>Isotomoidea</taxon>
        <taxon>Isotomidae</taxon>
        <taxon>Proisotominae</taxon>
        <taxon>Folsomia</taxon>
    </lineage>
</organism>
<feature type="signal peptide" evidence="9">
    <location>
        <begin position="1"/>
        <end position="20"/>
    </location>
</feature>
<keyword evidence="3 8" id="KW-0812">Transmembrane</keyword>
<dbReference type="Gene3D" id="1.10.287.70">
    <property type="match status" value="1"/>
</dbReference>
<evidence type="ECO:0000313" key="11">
    <source>
        <dbReference type="Proteomes" id="UP000198287"/>
    </source>
</evidence>
<evidence type="ECO:0000256" key="6">
    <source>
        <dbReference type="ARBA" id="ARBA00023170"/>
    </source>
</evidence>
<protein>
    <submittedName>
        <fullName evidence="10">Uncharacterized protein</fullName>
    </submittedName>
</protein>
<feature type="transmembrane region" description="Helical" evidence="8">
    <location>
        <begin position="343"/>
        <end position="364"/>
    </location>
</feature>
<name>A0A226DLT3_FOLCA</name>
<keyword evidence="4 8" id="KW-1133">Transmembrane helix</keyword>
<dbReference type="Proteomes" id="UP000198287">
    <property type="component" value="Unassembled WGS sequence"/>
</dbReference>
<evidence type="ECO:0000256" key="9">
    <source>
        <dbReference type="SAM" id="SignalP"/>
    </source>
</evidence>
<keyword evidence="5 8" id="KW-0472">Membrane</keyword>
<feature type="chain" id="PRO_5013076091" evidence="9">
    <location>
        <begin position="21"/>
        <end position="518"/>
    </location>
</feature>
<evidence type="ECO:0000256" key="7">
    <source>
        <dbReference type="ARBA" id="ARBA00023180"/>
    </source>
</evidence>
<sequence length="518" mass="59741">MPASNLRPFLVCLTISLVSCTNIDKHMPVSSIKELLMKLNNCDLQMIHLGNYHDKLSINDLNLVTRIIIPTYEFLNNPNNTTLTAVDILDSRVSLCRLSFILMPSGNWSSLEKRMNYWIKFASNYSYYYTDESIPNRTSVPNINGIVNVVLPSRSTKQKIWFTEYLPTFSSIVIIIAEPGQNFEVCFPHITQVYFFQLSIFRMVYFSKIYVRGRNFVSIADKQRLQGEDWCMVEEPSNKIMYEIFAKNGTFYTGKNCHVPLHASCIQKYKHAVPIKSGYYFELIFTKSEKLQFLTCYTVPHISFYFYLTPFQPELWLALGISIATIIVITTIVLHFWKQRQRFAAWLFILAMLFEKTGFMPCILTKSTFFRLSLGTWCIMSVILANCYNGFVISELNASEKFFHPDKFEHLLCNNELNDAAKFMSLRKRMSSHEVKQLYGYPDMKKAYDSLRELDIELSVITELGDVKGVTAFDLGTSFLLTRRATPNEGSMPILVKLLSLGAEKKSFPSYSRHSSSI</sequence>
<dbReference type="AlphaFoldDB" id="A0A226DLT3"/>
<comment type="caution">
    <text evidence="10">The sequence shown here is derived from an EMBL/GenBank/DDBJ whole genome shotgun (WGS) entry which is preliminary data.</text>
</comment>
<comment type="subcellular location">
    <subcellularLocation>
        <location evidence="1">Cell membrane</location>
        <topology evidence="1">Multi-pass membrane protein</topology>
    </subcellularLocation>
</comment>
<evidence type="ECO:0000256" key="4">
    <source>
        <dbReference type="ARBA" id="ARBA00022989"/>
    </source>
</evidence>
<evidence type="ECO:0000256" key="3">
    <source>
        <dbReference type="ARBA" id="ARBA00022692"/>
    </source>
</evidence>
<evidence type="ECO:0000256" key="2">
    <source>
        <dbReference type="ARBA" id="ARBA00022475"/>
    </source>
</evidence>
<keyword evidence="7" id="KW-0325">Glycoprotein</keyword>
<evidence type="ECO:0000313" key="10">
    <source>
        <dbReference type="EMBL" id="OXA46080.1"/>
    </source>
</evidence>
<dbReference type="GO" id="GO:0005886">
    <property type="term" value="C:plasma membrane"/>
    <property type="evidence" value="ECO:0007669"/>
    <property type="project" value="UniProtKB-SubCell"/>
</dbReference>
<dbReference type="PANTHER" id="PTHR42643">
    <property type="entry name" value="IONOTROPIC RECEPTOR 20A-RELATED"/>
    <property type="match status" value="1"/>
</dbReference>
<evidence type="ECO:0000256" key="5">
    <source>
        <dbReference type="ARBA" id="ARBA00023136"/>
    </source>
</evidence>
<gene>
    <name evidence="10" type="ORF">Fcan01_19159</name>
</gene>
<dbReference type="InterPro" id="IPR052192">
    <property type="entry name" value="Insect_Ionotropic_Sensory_Rcpt"/>
</dbReference>
<evidence type="ECO:0000256" key="8">
    <source>
        <dbReference type="SAM" id="Phobius"/>
    </source>
</evidence>
<reference evidence="10 11" key="1">
    <citation type="submission" date="2015-12" db="EMBL/GenBank/DDBJ databases">
        <title>The genome of Folsomia candida.</title>
        <authorList>
            <person name="Faddeeva A."/>
            <person name="Derks M.F."/>
            <person name="Anvar Y."/>
            <person name="Smit S."/>
            <person name="Van Straalen N."/>
            <person name="Roelofs D."/>
        </authorList>
    </citation>
    <scope>NUCLEOTIDE SEQUENCE [LARGE SCALE GENOMIC DNA]</scope>
    <source>
        <strain evidence="10 11">VU population</strain>
        <tissue evidence="10">Whole body</tissue>
    </source>
</reference>
<dbReference type="EMBL" id="LNIX01000016">
    <property type="protein sequence ID" value="OXA46080.1"/>
    <property type="molecule type" value="Genomic_DNA"/>
</dbReference>
<feature type="transmembrane region" description="Helical" evidence="8">
    <location>
        <begin position="315"/>
        <end position="337"/>
    </location>
</feature>
<keyword evidence="11" id="KW-1185">Reference proteome</keyword>
<proteinExistence type="predicted"/>
<evidence type="ECO:0000256" key="1">
    <source>
        <dbReference type="ARBA" id="ARBA00004651"/>
    </source>
</evidence>